<organism evidence="2 3">
    <name type="scientific">Paenibacillus pini JCM 16418</name>
    <dbReference type="NCBI Taxonomy" id="1236976"/>
    <lineage>
        <taxon>Bacteria</taxon>
        <taxon>Bacillati</taxon>
        <taxon>Bacillota</taxon>
        <taxon>Bacilli</taxon>
        <taxon>Bacillales</taxon>
        <taxon>Paenibacillaceae</taxon>
        <taxon>Paenibacillus</taxon>
    </lineage>
</organism>
<dbReference type="STRING" id="1236976.JCM16418_1817"/>
<accession>W7YZI3</accession>
<keyword evidence="3" id="KW-1185">Reference proteome</keyword>
<keyword evidence="1" id="KW-1133">Transmembrane helix</keyword>
<dbReference type="EMBL" id="BAVZ01000004">
    <property type="protein sequence ID" value="GAF07789.1"/>
    <property type="molecule type" value="Genomic_DNA"/>
</dbReference>
<proteinExistence type="predicted"/>
<dbReference type="Proteomes" id="UP000019364">
    <property type="component" value="Unassembled WGS sequence"/>
</dbReference>
<reference evidence="2 3" key="1">
    <citation type="journal article" date="2014" name="Genome Announc.">
        <title>Draft Genome Sequence of Paenibacillus pini JCM 16418T, Isolated from the Rhizosphere of Pine Tree.</title>
        <authorList>
            <person name="Yuki M."/>
            <person name="Oshima K."/>
            <person name="Suda W."/>
            <person name="Oshida Y."/>
            <person name="Kitamura K."/>
            <person name="Iida Y."/>
            <person name="Hattori M."/>
            <person name="Ohkuma M."/>
        </authorList>
    </citation>
    <scope>NUCLEOTIDE SEQUENCE [LARGE SCALE GENOMIC DNA]</scope>
    <source>
        <strain evidence="2 3">JCM 16418</strain>
    </source>
</reference>
<sequence length="60" mass="7210">MFNPLHKRLYFGLFIPFGVISVISVSILPDDERYLIIGIPLLFWIIYYICIYFINRKPEK</sequence>
<name>W7YZI3_9BACL</name>
<gene>
    <name evidence="2" type="ORF">JCM16418_1817</name>
</gene>
<protein>
    <submittedName>
        <fullName evidence="2">Uncharacterized protein</fullName>
    </submittedName>
</protein>
<feature type="transmembrane region" description="Helical" evidence="1">
    <location>
        <begin position="34"/>
        <end position="54"/>
    </location>
</feature>
<dbReference type="AlphaFoldDB" id="W7YZI3"/>
<evidence type="ECO:0000256" key="1">
    <source>
        <dbReference type="SAM" id="Phobius"/>
    </source>
</evidence>
<comment type="caution">
    <text evidence="2">The sequence shown here is derived from an EMBL/GenBank/DDBJ whole genome shotgun (WGS) entry which is preliminary data.</text>
</comment>
<feature type="transmembrane region" description="Helical" evidence="1">
    <location>
        <begin position="9"/>
        <end position="28"/>
    </location>
</feature>
<evidence type="ECO:0000313" key="3">
    <source>
        <dbReference type="Proteomes" id="UP000019364"/>
    </source>
</evidence>
<keyword evidence="1" id="KW-0472">Membrane</keyword>
<keyword evidence="1" id="KW-0812">Transmembrane</keyword>
<evidence type="ECO:0000313" key="2">
    <source>
        <dbReference type="EMBL" id="GAF07789.1"/>
    </source>
</evidence>